<feature type="signal peptide" evidence="10">
    <location>
        <begin position="1"/>
        <end position="22"/>
    </location>
</feature>
<evidence type="ECO:0000256" key="4">
    <source>
        <dbReference type="ARBA" id="ARBA00022692"/>
    </source>
</evidence>
<keyword evidence="2 10" id="KW-0813">Transport</keyword>
<name>A0A5C4JM76_9HYPH</name>
<evidence type="ECO:0000313" key="11">
    <source>
        <dbReference type="EMBL" id="TNB46410.1"/>
    </source>
</evidence>
<protein>
    <recommendedName>
        <fullName evidence="10">Porin</fullName>
    </recommendedName>
</protein>
<evidence type="ECO:0000256" key="9">
    <source>
        <dbReference type="ARBA" id="ARBA00023237"/>
    </source>
</evidence>
<keyword evidence="9 10" id="KW-0998">Cell outer membrane</keyword>
<comment type="subcellular location">
    <subcellularLocation>
        <location evidence="10">Cell outer membrane</location>
        <topology evidence="10">Multi-pass membrane protein</topology>
    </subcellularLocation>
</comment>
<evidence type="ECO:0000256" key="10">
    <source>
        <dbReference type="RuleBase" id="RU364005"/>
    </source>
</evidence>
<comment type="function">
    <text evidence="10">Forms passive diffusion pores that allow small molecular weight hydrophilic materials across the outer membrane.</text>
</comment>
<dbReference type="Pfam" id="PF02530">
    <property type="entry name" value="Porin_2"/>
    <property type="match status" value="1"/>
</dbReference>
<proteinExistence type="inferred from homology"/>
<evidence type="ECO:0000256" key="5">
    <source>
        <dbReference type="ARBA" id="ARBA00022729"/>
    </source>
</evidence>
<comment type="domain">
    <text evidence="10">Consists of 16-stranded beta-barrel sheets, with large surface-exposed loops, that form a transmembrane pore at the center of each barrel. The pore is partially ocluded by a peptide loop that folds into the pore lumen.</text>
</comment>
<gene>
    <name evidence="11" type="ORF">FF124_17960</name>
</gene>
<reference evidence="11 12" key="1">
    <citation type="submission" date="2019-05" db="EMBL/GenBank/DDBJ databases">
        <authorList>
            <person name="Lee S.D."/>
        </authorList>
    </citation>
    <scope>NUCLEOTIDE SEQUENCE [LARGE SCALE GENOMIC DNA]</scope>
    <source>
        <strain evidence="11 12">GH2-6</strain>
    </source>
</reference>
<keyword evidence="4 10" id="KW-0812">Transmembrane</keyword>
<comment type="caution">
    <text evidence="11">The sequence shown here is derived from an EMBL/GenBank/DDBJ whole genome shotgun (WGS) entry which is preliminary data.</text>
</comment>
<dbReference type="Proteomes" id="UP000307874">
    <property type="component" value="Unassembled WGS sequence"/>
</dbReference>
<evidence type="ECO:0000256" key="6">
    <source>
        <dbReference type="ARBA" id="ARBA00023065"/>
    </source>
</evidence>
<dbReference type="GO" id="GO:0046930">
    <property type="term" value="C:pore complex"/>
    <property type="evidence" value="ECO:0007669"/>
    <property type="project" value="UniProtKB-KW"/>
</dbReference>
<keyword evidence="8 10" id="KW-0472">Membrane</keyword>
<evidence type="ECO:0000313" key="12">
    <source>
        <dbReference type="Proteomes" id="UP000307874"/>
    </source>
</evidence>
<evidence type="ECO:0000256" key="3">
    <source>
        <dbReference type="ARBA" id="ARBA00022452"/>
    </source>
</evidence>
<dbReference type="AlphaFoldDB" id="A0A5C4JM76"/>
<keyword evidence="5 10" id="KW-0732">Signal</keyword>
<dbReference type="OrthoDB" id="7801681at2"/>
<organism evidence="11 12">
    <name type="scientific">Martelella lutilitoris</name>
    <dbReference type="NCBI Taxonomy" id="2583532"/>
    <lineage>
        <taxon>Bacteria</taxon>
        <taxon>Pseudomonadati</taxon>
        <taxon>Pseudomonadota</taxon>
        <taxon>Alphaproteobacteria</taxon>
        <taxon>Hyphomicrobiales</taxon>
        <taxon>Aurantimonadaceae</taxon>
        <taxon>Martelella</taxon>
    </lineage>
</organism>
<dbReference type="RefSeq" id="WP_138749858.1">
    <property type="nucleotide sequence ID" value="NZ_VCLB01000010.1"/>
</dbReference>
<accession>A0A5C4JM76</accession>
<keyword evidence="12" id="KW-1185">Reference proteome</keyword>
<evidence type="ECO:0000256" key="1">
    <source>
        <dbReference type="ARBA" id="ARBA00009521"/>
    </source>
</evidence>
<keyword evidence="6 10" id="KW-0406">Ion transport</keyword>
<dbReference type="InterPro" id="IPR003684">
    <property type="entry name" value="Porin_alphabac"/>
</dbReference>
<dbReference type="GO" id="GO:0009279">
    <property type="term" value="C:cell outer membrane"/>
    <property type="evidence" value="ECO:0007669"/>
    <property type="project" value="UniProtKB-SubCell"/>
</dbReference>
<evidence type="ECO:0000256" key="7">
    <source>
        <dbReference type="ARBA" id="ARBA00023114"/>
    </source>
</evidence>
<comment type="similarity">
    <text evidence="1 10">Belongs to the alphaproteobacteria porin family.</text>
</comment>
<keyword evidence="3 10" id="KW-1134">Transmembrane beta strand</keyword>
<evidence type="ECO:0000256" key="8">
    <source>
        <dbReference type="ARBA" id="ARBA00023136"/>
    </source>
</evidence>
<keyword evidence="7 10" id="KW-0626">Porin</keyword>
<feature type="chain" id="PRO_5023142221" description="Porin" evidence="10">
    <location>
        <begin position="23"/>
        <end position="356"/>
    </location>
</feature>
<dbReference type="SUPFAM" id="SSF56935">
    <property type="entry name" value="Porins"/>
    <property type="match status" value="1"/>
</dbReference>
<sequence length="356" mass="38313">MNLKSLFLGSAAALAATTGAQAADPVVVIEPVQNNYVEVCDAFGAGYFYIPGTETCLNVGGYIRFQVDASNGGNVPDAWNVFTRGQLEISSKTDSELGTVNGMIALRSEAYSNNGSTTTYIDEAYLGLGGFQAGRFLSYWDEGLIGEIDDLAGNTRFNSMRYVFAGDGFVAGLSLDALEADMVGSPNDDMPKLGVSGRIGFQAGGVGAKFDVGYDTYNEEASLRLMTSFAIGPGQLDLGANYSSGWNAYANTFDDEFYDYSLATPTALPGVYAEWALAAGYQLDVTNKFSITPAYQWTSAKVPGADNEDFWSAGVLFDYTIVDGLSAKLNVGYTDLPDTYSDDDYWAGWFRLQRDF</sequence>
<evidence type="ECO:0000256" key="2">
    <source>
        <dbReference type="ARBA" id="ARBA00022448"/>
    </source>
</evidence>
<dbReference type="GO" id="GO:0006811">
    <property type="term" value="P:monoatomic ion transport"/>
    <property type="evidence" value="ECO:0007669"/>
    <property type="project" value="UniProtKB-KW"/>
</dbReference>
<dbReference type="EMBL" id="VCLB01000010">
    <property type="protein sequence ID" value="TNB46410.1"/>
    <property type="molecule type" value="Genomic_DNA"/>
</dbReference>
<reference evidence="11 12" key="2">
    <citation type="submission" date="2019-06" db="EMBL/GenBank/DDBJ databases">
        <title>Martelella lutilitoris sp. nov., isolated from a tidal mudflat.</title>
        <authorList>
            <person name="Kim Y.-J."/>
        </authorList>
    </citation>
    <scope>NUCLEOTIDE SEQUENCE [LARGE SCALE GENOMIC DNA]</scope>
    <source>
        <strain evidence="11 12">GH2-6</strain>
    </source>
</reference>
<dbReference type="GO" id="GO:0015288">
    <property type="term" value="F:porin activity"/>
    <property type="evidence" value="ECO:0007669"/>
    <property type="project" value="UniProtKB-KW"/>
</dbReference>